<feature type="transmembrane region" description="Helical" evidence="6">
    <location>
        <begin position="387"/>
        <end position="406"/>
    </location>
</feature>
<feature type="transmembrane region" description="Helical" evidence="6">
    <location>
        <begin position="322"/>
        <end position="340"/>
    </location>
</feature>
<feature type="transmembrane region" description="Helical" evidence="6">
    <location>
        <begin position="207"/>
        <end position="228"/>
    </location>
</feature>
<evidence type="ECO:0000256" key="2">
    <source>
        <dbReference type="ARBA" id="ARBA00022692"/>
    </source>
</evidence>
<dbReference type="AlphaFoldDB" id="A0A4Y7JEY8"/>
<dbReference type="InterPro" id="IPR013057">
    <property type="entry name" value="AA_transpt_TM"/>
</dbReference>
<keyword evidence="4 6" id="KW-1133">Transmembrane helix</keyword>
<proteinExistence type="predicted"/>
<feature type="transmembrane region" description="Helical" evidence="6">
    <location>
        <begin position="361"/>
        <end position="381"/>
    </location>
</feature>
<dbReference type="Gramene" id="RZC58612">
    <property type="protein sequence ID" value="RZC58612"/>
    <property type="gene ID" value="C5167_005920"/>
</dbReference>
<evidence type="ECO:0000259" key="7">
    <source>
        <dbReference type="Pfam" id="PF01490"/>
    </source>
</evidence>
<gene>
    <name evidence="8" type="ORF">C5167_005920</name>
</gene>
<name>A0A4Y7JEY8_PAPSO</name>
<keyword evidence="3" id="KW-0813">Transport</keyword>
<feature type="transmembrane region" description="Helical" evidence="6">
    <location>
        <begin position="180"/>
        <end position="200"/>
    </location>
</feature>
<evidence type="ECO:0000256" key="5">
    <source>
        <dbReference type="ARBA" id="ARBA00023136"/>
    </source>
</evidence>
<keyword evidence="2 6" id="KW-0812">Transmembrane</keyword>
<dbReference type="EMBL" id="CM010718">
    <property type="protein sequence ID" value="RZC58612.1"/>
    <property type="molecule type" value="Genomic_DNA"/>
</dbReference>
<dbReference type="Proteomes" id="UP000316621">
    <property type="component" value="Chromosome 4"/>
</dbReference>
<keyword evidence="5 6" id="KW-0472">Membrane</keyword>
<evidence type="ECO:0000313" key="8">
    <source>
        <dbReference type="EMBL" id="RZC58612.1"/>
    </source>
</evidence>
<evidence type="ECO:0000256" key="6">
    <source>
        <dbReference type="SAM" id="Phobius"/>
    </source>
</evidence>
<dbReference type="PANTHER" id="PTHR22950:SF705">
    <property type="entry name" value="AMINO ACID TRANSPORTER AVT1I-LIKE"/>
    <property type="match status" value="1"/>
</dbReference>
<sequence>MEEYRDALMNKNSAVVSSSLTTPLVDSNHRSHEEHIIPVSTKQTDEESVLDDNYKETLGTSTFFKTCFNGINALSGVGILSVPYALASGGWLTLILLFIVAAATFYTGLLMRRCIDVSSKIRTYPDIGEYAFGKKGRMMVSSFMYLELYVVATGFLILEGDNLSNLFPDMSFTLAGVRIYGQQGFVMLVGLIILPSMWLTDLSKISYVSATGVLASVLIIVSVFWVGAEDTGFHAKGKFFKLNGIPTGVSLYTFCYCAHPVFPTLYTSMKDKRQFSKVLLLCFVLCTISYGTMAVLGYLMFGENIKSQVTLNLPIDKVSSKIAIYTTLVTPIAKYALMATPIVNAIESSSGINHNNKSIRLLIRTLFLVSSVIMALVIPFFGYLMSLVGAFLSATASIIIPCLCYLKIMGTYRSWGYELVIIIGIILMGISVVIIGTYTSLEQIASEFKLSF</sequence>
<evidence type="ECO:0000256" key="1">
    <source>
        <dbReference type="ARBA" id="ARBA00004141"/>
    </source>
</evidence>
<dbReference type="Pfam" id="PF01490">
    <property type="entry name" value="Aa_trans"/>
    <property type="match status" value="1"/>
</dbReference>
<dbReference type="OrthoDB" id="655540at2759"/>
<dbReference type="OMA" id="MVKYKVD"/>
<comment type="subcellular location">
    <subcellularLocation>
        <location evidence="1">Membrane</location>
        <topology evidence="1">Multi-pass membrane protein</topology>
    </subcellularLocation>
</comment>
<dbReference type="GO" id="GO:0005774">
    <property type="term" value="C:vacuolar membrane"/>
    <property type="evidence" value="ECO:0007669"/>
    <property type="project" value="TreeGrafter"/>
</dbReference>
<organism evidence="8 9">
    <name type="scientific">Papaver somniferum</name>
    <name type="common">Opium poppy</name>
    <dbReference type="NCBI Taxonomy" id="3469"/>
    <lineage>
        <taxon>Eukaryota</taxon>
        <taxon>Viridiplantae</taxon>
        <taxon>Streptophyta</taxon>
        <taxon>Embryophyta</taxon>
        <taxon>Tracheophyta</taxon>
        <taxon>Spermatophyta</taxon>
        <taxon>Magnoliopsida</taxon>
        <taxon>Ranunculales</taxon>
        <taxon>Papaveraceae</taxon>
        <taxon>Papaveroideae</taxon>
        <taxon>Papaver</taxon>
    </lineage>
</organism>
<feature type="transmembrane region" description="Helical" evidence="6">
    <location>
        <begin position="143"/>
        <end position="160"/>
    </location>
</feature>
<dbReference type="PANTHER" id="PTHR22950">
    <property type="entry name" value="AMINO ACID TRANSPORTER"/>
    <property type="match status" value="1"/>
</dbReference>
<feature type="transmembrane region" description="Helical" evidence="6">
    <location>
        <begin position="278"/>
        <end position="302"/>
    </location>
</feature>
<evidence type="ECO:0000256" key="3">
    <source>
        <dbReference type="ARBA" id="ARBA00022970"/>
    </source>
</evidence>
<evidence type="ECO:0000313" key="9">
    <source>
        <dbReference type="Proteomes" id="UP000316621"/>
    </source>
</evidence>
<keyword evidence="3" id="KW-0029">Amino-acid transport</keyword>
<feature type="transmembrane region" description="Helical" evidence="6">
    <location>
        <begin position="418"/>
        <end position="441"/>
    </location>
</feature>
<protein>
    <recommendedName>
        <fullName evidence="7">Amino acid transporter transmembrane domain-containing protein</fullName>
    </recommendedName>
</protein>
<reference evidence="8 9" key="1">
    <citation type="journal article" date="2018" name="Science">
        <title>The opium poppy genome and morphinan production.</title>
        <authorList>
            <person name="Guo L."/>
            <person name="Winzer T."/>
            <person name="Yang X."/>
            <person name="Li Y."/>
            <person name="Ning Z."/>
            <person name="He Z."/>
            <person name="Teodor R."/>
            <person name="Lu Y."/>
            <person name="Bowser T.A."/>
            <person name="Graham I.A."/>
            <person name="Ye K."/>
        </authorList>
    </citation>
    <scope>NUCLEOTIDE SEQUENCE [LARGE SCALE GENOMIC DNA]</scope>
    <source>
        <strain evidence="9">cv. HN1</strain>
        <tissue evidence="8">Leaves</tissue>
    </source>
</reference>
<evidence type="ECO:0000256" key="4">
    <source>
        <dbReference type="ARBA" id="ARBA00022989"/>
    </source>
</evidence>
<feature type="transmembrane region" description="Helical" evidence="6">
    <location>
        <begin position="248"/>
        <end position="266"/>
    </location>
</feature>
<accession>A0A4Y7JEY8</accession>
<dbReference type="GO" id="GO:0015179">
    <property type="term" value="F:L-amino acid transmembrane transporter activity"/>
    <property type="evidence" value="ECO:0007669"/>
    <property type="project" value="TreeGrafter"/>
</dbReference>
<feature type="domain" description="Amino acid transporter transmembrane" evidence="7">
    <location>
        <begin position="60"/>
        <end position="440"/>
    </location>
</feature>
<feature type="transmembrane region" description="Helical" evidence="6">
    <location>
        <begin position="90"/>
        <end position="111"/>
    </location>
</feature>
<keyword evidence="9" id="KW-1185">Reference proteome</keyword>